<accession>A0ACD1I4L0</accession>
<protein>
    <submittedName>
        <fullName evidence="1">Uncharacterized protein</fullName>
    </submittedName>
</protein>
<evidence type="ECO:0000313" key="1">
    <source>
        <dbReference type="EMBL" id="RAK84694.1"/>
    </source>
</evidence>
<name>A0ACD1I4L0_9EURO</name>
<sequence>KSDAGDLEPGGAGCGATCQVAANGWPAWLRHLARGSSRVIAPVDSSWRSPCSLRPYRDGRITRIRARVMM</sequence>
<feature type="non-terminal residue" evidence="1">
    <location>
        <position position="1"/>
    </location>
</feature>
<reference evidence="1" key="1">
    <citation type="submission" date="2018-02" db="EMBL/GenBank/DDBJ databases">
        <title>The genomes of Aspergillus section Nigri reveals drivers in fungal speciation.</title>
        <authorList>
            <consortium name="DOE Joint Genome Institute"/>
            <person name="Vesth T.C."/>
            <person name="Nybo J."/>
            <person name="Theobald S."/>
            <person name="Brandl J."/>
            <person name="Frisvad J.C."/>
            <person name="Nielsen K.F."/>
            <person name="Lyhne E.K."/>
            <person name="Kogle M.E."/>
            <person name="Kuo A."/>
            <person name="Riley R."/>
            <person name="Clum A."/>
            <person name="Nolan M."/>
            <person name="Lipzen A."/>
            <person name="Salamov A."/>
            <person name="Henrissat B."/>
            <person name="Wiebenga A."/>
            <person name="De vries R.P."/>
            <person name="Grigoriev I.V."/>
            <person name="Mortensen U.H."/>
            <person name="Andersen M.R."/>
            <person name="Baker S.E."/>
        </authorList>
    </citation>
    <scope>NUCLEOTIDE SEQUENCE</scope>
    <source>
        <strain evidence="1">CBS 115574</strain>
    </source>
</reference>
<dbReference type="Proteomes" id="UP000249748">
    <property type="component" value="Unassembled WGS sequence"/>
</dbReference>
<evidence type="ECO:0000313" key="2">
    <source>
        <dbReference type="Proteomes" id="UP000249748"/>
    </source>
</evidence>
<keyword evidence="2" id="KW-1185">Reference proteome</keyword>
<proteinExistence type="predicted"/>
<organism evidence="1 2">
    <name type="scientific">Aspergillus costaricaensis CBS 115574</name>
    <dbReference type="NCBI Taxonomy" id="1448317"/>
    <lineage>
        <taxon>Eukaryota</taxon>
        <taxon>Fungi</taxon>
        <taxon>Dikarya</taxon>
        <taxon>Ascomycota</taxon>
        <taxon>Pezizomycotina</taxon>
        <taxon>Eurotiomycetes</taxon>
        <taxon>Eurotiomycetidae</taxon>
        <taxon>Eurotiales</taxon>
        <taxon>Aspergillaceae</taxon>
        <taxon>Aspergillus</taxon>
        <taxon>Aspergillus subgen. Circumdati</taxon>
    </lineage>
</organism>
<gene>
    <name evidence="1" type="ORF">BO79DRAFT_157869</name>
</gene>
<dbReference type="EMBL" id="KZ824572">
    <property type="protein sequence ID" value="RAK84694.1"/>
    <property type="molecule type" value="Genomic_DNA"/>
</dbReference>